<dbReference type="Proteomes" id="UP000053263">
    <property type="component" value="Unassembled WGS sequence"/>
</dbReference>
<keyword evidence="3" id="KW-0539">Nucleus</keyword>
<accession>A0A0C9SVI6</accession>
<dbReference type="SMART" id="SM00906">
    <property type="entry name" value="Fungal_trans"/>
    <property type="match status" value="1"/>
</dbReference>
<dbReference type="PANTHER" id="PTHR31001:SF56">
    <property type="entry name" value="ZN(2)-C6 FUNGAL-TYPE DOMAIN-CONTAINING PROTEIN"/>
    <property type="match status" value="1"/>
</dbReference>
<dbReference type="GO" id="GO:0000981">
    <property type="term" value="F:DNA-binding transcription factor activity, RNA polymerase II-specific"/>
    <property type="evidence" value="ECO:0007669"/>
    <property type="project" value="InterPro"/>
</dbReference>
<dbReference type="InterPro" id="IPR001138">
    <property type="entry name" value="Zn2Cys6_DnaBD"/>
</dbReference>
<dbReference type="InterPro" id="IPR036864">
    <property type="entry name" value="Zn2-C6_fun-type_DNA-bd_sf"/>
</dbReference>
<dbReference type="PROSITE" id="PS00463">
    <property type="entry name" value="ZN2_CY6_FUNGAL_1"/>
    <property type="match status" value="1"/>
</dbReference>
<dbReference type="GO" id="GO:0003677">
    <property type="term" value="F:DNA binding"/>
    <property type="evidence" value="ECO:0007669"/>
    <property type="project" value="InterPro"/>
</dbReference>
<dbReference type="CDD" id="cd12148">
    <property type="entry name" value="fungal_TF_MHR"/>
    <property type="match status" value="1"/>
</dbReference>
<reference evidence="8 9" key="1">
    <citation type="submission" date="2014-06" db="EMBL/GenBank/DDBJ databases">
        <title>Evolutionary Origins and Diversification of the Mycorrhizal Mutualists.</title>
        <authorList>
            <consortium name="DOE Joint Genome Institute"/>
            <consortium name="Mycorrhizal Genomics Consortium"/>
            <person name="Kohler A."/>
            <person name="Kuo A."/>
            <person name="Nagy L.G."/>
            <person name="Floudas D."/>
            <person name="Copeland A."/>
            <person name="Barry K.W."/>
            <person name="Cichocki N."/>
            <person name="Veneault-Fourrey C."/>
            <person name="LaButti K."/>
            <person name="Lindquist E.A."/>
            <person name="Lipzen A."/>
            <person name="Lundell T."/>
            <person name="Morin E."/>
            <person name="Murat C."/>
            <person name="Riley R."/>
            <person name="Ohm R."/>
            <person name="Sun H."/>
            <person name="Tunlid A."/>
            <person name="Henrissat B."/>
            <person name="Grigoriev I.V."/>
            <person name="Hibbett D.S."/>
            <person name="Martin F."/>
        </authorList>
    </citation>
    <scope>NUCLEOTIDE SEQUENCE [LARGE SCALE GENOMIC DNA]</scope>
    <source>
        <strain evidence="8 9">FD-325 SS-3</strain>
    </source>
</reference>
<dbReference type="SUPFAM" id="SSF57701">
    <property type="entry name" value="Zn2/Cys6 DNA-binding domain"/>
    <property type="match status" value="1"/>
</dbReference>
<feature type="region of interest" description="Disordered" evidence="5">
    <location>
        <begin position="648"/>
        <end position="670"/>
    </location>
</feature>
<protein>
    <recommendedName>
        <fullName evidence="10">Zn(2)-C6 fungal-type domain-containing protein</fullName>
    </recommendedName>
</protein>
<evidence type="ECO:0000256" key="5">
    <source>
        <dbReference type="SAM" id="MobiDB-lite"/>
    </source>
</evidence>
<feature type="compositionally biased region" description="Low complexity" evidence="5">
    <location>
        <begin position="793"/>
        <end position="804"/>
    </location>
</feature>
<feature type="compositionally biased region" description="Polar residues" evidence="5">
    <location>
        <begin position="740"/>
        <end position="756"/>
    </location>
</feature>
<dbReference type="InterPro" id="IPR017896">
    <property type="entry name" value="4Fe4S_Fe-S-bd"/>
</dbReference>
<feature type="coiled-coil region" evidence="4">
    <location>
        <begin position="79"/>
        <end position="106"/>
    </location>
</feature>
<dbReference type="Gene3D" id="4.10.240.10">
    <property type="entry name" value="Zn(2)-C6 fungal-type DNA-binding domain"/>
    <property type="match status" value="1"/>
</dbReference>
<gene>
    <name evidence="8" type="ORF">PLICRDRAFT_47417</name>
</gene>
<keyword evidence="2" id="KW-0479">Metal-binding</keyword>
<dbReference type="PROSITE" id="PS51379">
    <property type="entry name" value="4FE4S_FER_2"/>
    <property type="match status" value="1"/>
</dbReference>
<proteinExistence type="predicted"/>
<keyword evidence="9" id="KW-1185">Reference proteome</keyword>
<evidence type="ECO:0000313" key="8">
    <source>
        <dbReference type="EMBL" id="KII83070.1"/>
    </source>
</evidence>
<feature type="region of interest" description="Disordered" evidence="5">
    <location>
        <begin position="737"/>
        <end position="807"/>
    </location>
</feature>
<evidence type="ECO:0000256" key="4">
    <source>
        <dbReference type="SAM" id="Coils"/>
    </source>
</evidence>
<evidence type="ECO:0000256" key="3">
    <source>
        <dbReference type="ARBA" id="ARBA00023242"/>
    </source>
</evidence>
<evidence type="ECO:0000313" key="9">
    <source>
        <dbReference type="Proteomes" id="UP000053263"/>
    </source>
</evidence>
<evidence type="ECO:0000256" key="2">
    <source>
        <dbReference type="ARBA" id="ARBA00022723"/>
    </source>
</evidence>
<dbReference type="CDD" id="cd00067">
    <property type="entry name" value="GAL4"/>
    <property type="match status" value="1"/>
</dbReference>
<dbReference type="HOGENOM" id="CLU_007340_1_0_1"/>
<feature type="compositionally biased region" description="Low complexity" evidence="5">
    <location>
        <begin position="684"/>
        <end position="695"/>
    </location>
</feature>
<sequence>MPPDNAKSTRRSSRKVIEDEDLEIKRIRGEISCAECRRLKLRCDKKVPCASCVRRGCSSICPNGSLSSGQGTRFILADTEHLHRKIAEMSKRIRQLEDALAIYHTNGSSERHPLLSDELLKIKFGPEAFDLPSPNSPSEEPVTHTVDALGTLSLGSEGEIQYYGRSAGSETLLLAGEESDATTDDDDVDQPIPPELVDFAERFPFTMKREPTNASLRMLESFLPMRERAWTLAECFLSHASWHFRPFDRDELMNDLLTPIYNVMQNRANAHAFGSVAAPELNRPHALASLFFVFAVGALVDLSLPPYSAEASRYADLGRAALGLKFVFDGPQVETVQAVSLLAMFHSLADKDYSRDSVWSILALAAKLAQSIGLHRDSSRWDMDAKTVQRRRALFWEIYTAETSVALALGRPPSIHSSYIDCEFPLDQDESLSESGETQRGFWWWKHTFAKDIFTPVIEVTLTAKPPGYTSSILDLDRKVRQMSFPTSFKPYAKPGDENFHSASASIRSFYLSQHRTVIMLYIHRSFFAQALLDHPANPLRSPFAPSFLAAYRCASIIIKAFVHQYERAPELTTRVWFLLNHVFSAAIIVGSVVSRVPSSNMAPTALVELGLAVDVFEKMAPNSRRARVALRVLRKLRDKGARAYAQFRTGSTPAPVETPSGTEEGHPDELAIFGGQIRVISSKTRSRRSTITASDRWRRSPTLSTSSSADTRHPSTGATTSPIDIHPSLLEYLDILPGTTPTATGDSPQDQNNIFPLTWTDPVVHGFEPPSSSLPPPSTTLSPIPDQPQTHSFTPFSSSRSPTQPLVEQSMDFSGPPMMDTTGNELLDLGLSSESGIDDQWLSFMRECGILDGSFDGMNMNVSL</sequence>
<comment type="subcellular location">
    <subcellularLocation>
        <location evidence="1">Nucleus</location>
    </subcellularLocation>
</comment>
<dbReference type="PANTHER" id="PTHR31001">
    <property type="entry name" value="UNCHARACTERIZED TRANSCRIPTIONAL REGULATORY PROTEIN"/>
    <property type="match status" value="1"/>
</dbReference>
<feature type="compositionally biased region" description="Polar residues" evidence="5">
    <location>
        <begin position="702"/>
        <end position="723"/>
    </location>
</feature>
<evidence type="ECO:0000259" key="6">
    <source>
        <dbReference type="PROSITE" id="PS50048"/>
    </source>
</evidence>
<organism evidence="8 9">
    <name type="scientific">Plicaturopsis crispa FD-325 SS-3</name>
    <dbReference type="NCBI Taxonomy" id="944288"/>
    <lineage>
        <taxon>Eukaryota</taxon>
        <taxon>Fungi</taxon>
        <taxon>Dikarya</taxon>
        <taxon>Basidiomycota</taxon>
        <taxon>Agaricomycotina</taxon>
        <taxon>Agaricomycetes</taxon>
        <taxon>Agaricomycetidae</taxon>
        <taxon>Amylocorticiales</taxon>
        <taxon>Amylocorticiaceae</taxon>
        <taxon>Plicatura</taxon>
        <taxon>Plicaturopsis crispa</taxon>
    </lineage>
</organism>
<evidence type="ECO:0000256" key="1">
    <source>
        <dbReference type="ARBA" id="ARBA00004123"/>
    </source>
</evidence>
<name>A0A0C9SVI6_PLICR</name>
<dbReference type="InterPro" id="IPR007219">
    <property type="entry name" value="XnlR_reg_dom"/>
</dbReference>
<feature type="region of interest" description="Disordered" evidence="5">
    <location>
        <begin position="684"/>
        <end position="725"/>
    </location>
</feature>
<dbReference type="Pfam" id="PF04082">
    <property type="entry name" value="Fungal_trans"/>
    <property type="match status" value="1"/>
</dbReference>
<evidence type="ECO:0008006" key="10">
    <source>
        <dbReference type="Google" id="ProtNLM"/>
    </source>
</evidence>
<dbReference type="InterPro" id="IPR050613">
    <property type="entry name" value="Sec_Metabolite_Reg"/>
</dbReference>
<dbReference type="GO" id="GO:0006351">
    <property type="term" value="P:DNA-templated transcription"/>
    <property type="evidence" value="ECO:0007669"/>
    <property type="project" value="InterPro"/>
</dbReference>
<dbReference type="OrthoDB" id="424974at2759"/>
<keyword evidence="4" id="KW-0175">Coiled coil</keyword>
<evidence type="ECO:0000259" key="7">
    <source>
        <dbReference type="PROSITE" id="PS51379"/>
    </source>
</evidence>
<dbReference type="GO" id="GO:0005634">
    <property type="term" value="C:nucleus"/>
    <property type="evidence" value="ECO:0007669"/>
    <property type="project" value="UniProtKB-SubCell"/>
</dbReference>
<dbReference type="GO" id="GO:0008270">
    <property type="term" value="F:zinc ion binding"/>
    <property type="evidence" value="ECO:0007669"/>
    <property type="project" value="InterPro"/>
</dbReference>
<feature type="domain" description="4Fe-4S ferredoxin-type" evidence="7">
    <location>
        <begin position="39"/>
        <end position="71"/>
    </location>
</feature>
<dbReference type="EMBL" id="KN832585">
    <property type="protein sequence ID" value="KII83070.1"/>
    <property type="molecule type" value="Genomic_DNA"/>
</dbReference>
<dbReference type="PROSITE" id="PS50048">
    <property type="entry name" value="ZN2_CY6_FUNGAL_2"/>
    <property type="match status" value="1"/>
</dbReference>
<feature type="domain" description="Zn(2)-C6 fungal-type" evidence="6">
    <location>
        <begin position="32"/>
        <end position="61"/>
    </location>
</feature>
<dbReference type="AlphaFoldDB" id="A0A0C9SVI6"/>